<dbReference type="RefSeq" id="WP_092740141.1">
    <property type="nucleotide sequence ID" value="NZ_FNOV01000007.1"/>
</dbReference>
<keyword evidence="3" id="KW-0443">Lipid metabolism</keyword>
<dbReference type="PANTHER" id="PTHR10272:SF0">
    <property type="entry name" value="PLATELET-ACTIVATING FACTOR ACETYLHYDROLASE"/>
    <property type="match status" value="1"/>
</dbReference>
<keyword evidence="1 4" id="KW-0378">Hydrolase</keyword>
<dbReference type="Pfam" id="PF07224">
    <property type="entry name" value="Chlorophyllase"/>
    <property type="match status" value="1"/>
</dbReference>
<dbReference type="InterPro" id="IPR016986">
    <property type="entry name" value="UCP031982_abhydr"/>
</dbReference>
<dbReference type="PIRSF" id="PIRSF031982">
    <property type="entry name" value="UCP031982_abhydr"/>
    <property type="match status" value="1"/>
</dbReference>
<protein>
    <submittedName>
        <fullName evidence="4">Predicted dienelactone hydrolase</fullName>
    </submittedName>
</protein>
<evidence type="ECO:0000313" key="5">
    <source>
        <dbReference type="Proteomes" id="UP000199249"/>
    </source>
</evidence>
<keyword evidence="2" id="KW-0442">Lipid degradation</keyword>
<dbReference type="InterPro" id="IPR029058">
    <property type="entry name" value="AB_hydrolase_fold"/>
</dbReference>
<name>A0A1H3IH88_9BACT</name>
<keyword evidence="5" id="KW-1185">Reference proteome</keyword>
<organism evidence="4 5">
    <name type="scientific">Hymenobacter psychrophilus</name>
    <dbReference type="NCBI Taxonomy" id="651662"/>
    <lineage>
        <taxon>Bacteria</taxon>
        <taxon>Pseudomonadati</taxon>
        <taxon>Bacteroidota</taxon>
        <taxon>Cytophagia</taxon>
        <taxon>Cytophagales</taxon>
        <taxon>Hymenobacteraceae</taxon>
        <taxon>Hymenobacter</taxon>
    </lineage>
</organism>
<reference evidence="5" key="1">
    <citation type="submission" date="2016-10" db="EMBL/GenBank/DDBJ databases">
        <authorList>
            <person name="Varghese N."/>
            <person name="Submissions S."/>
        </authorList>
    </citation>
    <scope>NUCLEOTIDE SEQUENCE [LARGE SCALE GENOMIC DNA]</scope>
    <source>
        <strain evidence="5">CGMCC 1.8975</strain>
    </source>
</reference>
<dbReference type="PANTHER" id="PTHR10272">
    <property type="entry name" value="PLATELET-ACTIVATING FACTOR ACETYLHYDROLASE"/>
    <property type="match status" value="1"/>
</dbReference>
<dbReference type="SUPFAM" id="SSF53474">
    <property type="entry name" value="alpha/beta-Hydrolases"/>
    <property type="match status" value="1"/>
</dbReference>
<dbReference type="Gene3D" id="3.40.50.1820">
    <property type="entry name" value="alpha/beta hydrolase"/>
    <property type="match status" value="1"/>
</dbReference>
<evidence type="ECO:0000256" key="2">
    <source>
        <dbReference type="ARBA" id="ARBA00022963"/>
    </source>
</evidence>
<dbReference type="Proteomes" id="UP000199249">
    <property type="component" value="Unassembled WGS sequence"/>
</dbReference>
<dbReference type="OrthoDB" id="9814760at2"/>
<dbReference type="GO" id="GO:0003847">
    <property type="term" value="F:1-alkyl-2-acetylglycerophosphocholine esterase activity"/>
    <property type="evidence" value="ECO:0007669"/>
    <property type="project" value="TreeGrafter"/>
</dbReference>
<dbReference type="InterPro" id="IPR017395">
    <property type="entry name" value="Chlorophyllase-like"/>
</dbReference>
<dbReference type="EMBL" id="FNOV01000007">
    <property type="protein sequence ID" value="SDY27012.1"/>
    <property type="molecule type" value="Genomic_DNA"/>
</dbReference>
<evidence type="ECO:0000313" key="4">
    <source>
        <dbReference type="EMBL" id="SDY27012.1"/>
    </source>
</evidence>
<dbReference type="AlphaFoldDB" id="A0A1H3IH88"/>
<gene>
    <name evidence="4" type="ORF">SAMN04488069_10717</name>
</gene>
<sequence length="293" mass="31245">MPYAAGYRALPVADPGLDLTFPLNVFYPTATPGQPTSVGLYQLVVAVAAPVAAGPWPVVLLSHGTGSSGLVHRNLALFLARQGYVVGMPEHPHNNRDDNAWANTRQNLVARPHHLQLALEVLLANAALAPALRSQAVALIGHSLGAYTSLALAGGQPWSRPVDSPDGVTHAIPVPAANAQVRALILLAPAVPWFAPAGALANVRLPILLVVSGQDEFLPPAHAEIIRRGVPDPDQLDFRLIENAGHYSFLSPFPPARVSPAFPPSQDPPGFDRVRFHEVLYEEVLAFLRRTVG</sequence>
<evidence type="ECO:0000256" key="3">
    <source>
        <dbReference type="ARBA" id="ARBA00023098"/>
    </source>
</evidence>
<accession>A0A1H3IH88</accession>
<proteinExistence type="predicted"/>
<dbReference type="GO" id="GO:0016042">
    <property type="term" value="P:lipid catabolic process"/>
    <property type="evidence" value="ECO:0007669"/>
    <property type="project" value="UniProtKB-KW"/>
</dbReference>
<evidence type="ECO:0000256" key="1">
    <source>
        <dbReference type="ARBA" id="ARBA00022801"/>
    </source>
</evidence>